<dbReference type="Proteomes" id="UP001151760">
    <property type="component" value="Unassembled WGS sequence"/>
</dbReference>
<accession>A0ABQ5CTN6</accession>
<reference evidence="2" key="1">
    <citation type="journal article" date="2022" name="Int. J. Mol. Sci.">
        <title>Draft Genome of Tanacetum Coccineum: Genomic Comparison of Closely Related Tanacetum-Family Plants.</title>
        <authorList>
            <person name="Yamashiro T."/>
            <person name="Shiraishi A."/>
            <person name="Nakayama K."/>
            <person name="Satake H."/>
        </authorList>
    </citation>
    <scope>NUCLEOTIDE SEQUENCE</scope>
</reference>
<evidence type="ECO:0000313" key="3">
    <source>
        <dbReference type="Proteomes" id="UP001151760"/>
    </source>
</evidence>
<gene>
    <name evidence="2" type="ORF">Tco_0909511</name>
</gene>
<sequence>MILAMGRFQLEAKSRAFNIKEPIYVELCHEFYSTYEFDEVCADDELQSKKIIKFRLGGRAHNLTLLEFAHRLGLYLADELEEDGFDVYFQGGLVFITKIARKTRVLTDAVLRSLSAPIYCRDLDTTTLRELIDSKDKLIPEDPQPSVPRVGIPRPPRASMQDLYDM</sequence>
<dbReference type="EMBL" id="BQNB010014527">
    <property type="protein sequence ID" value="GJT29236.1"/>
    <property type="molecule type" value="Genomic_DNA"/>
</dbReference>
<proteinExistence type="predicted"/>
<feature type="region of interest" description="Disordered" evidence="1">
    <location>
        <begin position="141"/>
        <end position="166"/>
    </location>
</feature>
<keyword evidence="3" id="KW-1185">Reference proteome</keyword>
<protein>
    <submittedName>
        <fullName evidence="2">Uncharacterized protein</fullName>
    </submittedName>
</protein>
<name>A0ABQ5CTN6_9ASTR</name>
<reference evidence="2" key="2">
    <citation type="submission" date="2022-01" db="EMBL/GenBank/DDBJ databases">
        <authorList>
            <person name="Yamashiro T."/>
            <person name="Shiraishi A."/>
            <person name="Satake H."/>
            <person name="Nakayama K."/>
        </authorList>
    </citation>
    <scope>NUCLEOTIDE SEQUENCE</scope>
</reference>
<organism evidence="2 3">
    <name type="scientific">Tanacetum coccineum</name>
    <dbReference type="NCBI Taxonomy" id="301880"/>
    <lineage>
        <taxon>Eukaryota</taxon>
        <taxon>Viridiplantae</taxon>
        <taxon>Streptophyta</taxon>
        <taxon>Embryophyta</taxon>
        <taxon>Tracheophyta</taxon>
        <taxon>Spermatophyta</taxon>
        <taxon>Magnoliopsida</taxon>
        <taxon>eudicotyledons</taxon>
        <taxon>Gunneridae</taxon>
        <taxon>Pentapetalae</taxon>
        <taxon>asterids</taxon>
        <taxon>campanulids</taxon>
        <taxon>Asterales</taxon>
        <taxon>Asteraceae</taxon>
        <taxon>Asteroideae</taxon>
        <taxon>Anthemideae</taxon>
        <taxon>Anthemidinae</taxon>
        <taxon>Tanacetum</taxon>
    </lineage>
</organism>
<comment type="caution">
    <text evidence="2">The sequence shown here is derived from an EMBL/GenBank/DDBJ whole genome shotgun (WGS) entry which is preliminary data.</text>
</comment>
<evidence type="ECO:0000313" key="2">
    <source>
        <dbReference type="EMBL" id="GJT29236.1"/>
    </source>
</evidence>
<evidence type="ECO:0000256" key="1">
    <source>
        <dbReference type="SAM" id="MobiDB-lite"/>
    </source>
</evidence>